<dbReference type="AlphaFoldDB" id="A0AA39MNS4"/>
<keyword evidence="2" id="KW-1185">Reference proteome</keyword>
<organism evidence="1 2">
    <name type="scientific">Armillaria tabescens</name>
    <name type="common">Ringless honey mushroom</name>
    <name type="synonym">Agaricus tabescens</name>
    <dbReference type="NCBI Taxonomy" id="1929756"/>
    <lineage>
        <taxon>Eukaryota</taxon>
        <taxon>Fungi</taxon>
        <taxon>Dikarya</taxon>
        <taxon>Basidiomycota</taxon>
        <taxon>Agaricomycotina</taxon>
        <taxon>Agaricomycetes</taxon>
        <taxon>Agaricomycetidae</taxon>
        <taxon>Agaricales</taxon>
        <taxon>Marasmiineae</taxon>
        <taxon>Physalacriaceae</taxon>
        <taxon>Desarmillaria</taxon>
    </lineage>
</organism>
<reference evidence="1" key="1">
    <citation type="submission" date="2023-06" db="EMBL/GenBank/DDBJ databases">
        <authorList>
            <consortium name="Lawrence Berkeley National Laboratory"/>
            <person name="Ahrendt S."/>
            <person name="Sahu N."/>
            <person name="Indic B."/>
            <person name="Wong-Bajracharya J."/>
            <person name="Merenyi Z."/>
            <person name="Ke H.-M."/>
            <person name="Monk M."/>
            <person name="Kocsube S."/>
            <person name="Drula E."/>
            <person name="Lipzen A."/>
            <person name="Balint B."/>
            <person name="Henrissat B."/>
            <person name="Andreopoulos B."/>
            <person name="Martin F.M."/>
            <person name="Harder C.B."/>
            <person name="Rigling D."/>
            <person name="Ford K.L."/>
            <person name="Foster G.D."/>
            <person name="Pangilinan J."/>
            <person name="Papanicolaou A."/>
            <person name="Barry K."/>
            <person name="LaButti K."/>
            <person name="Viragh M."/>
            <person name="Koriabine M."/>
            <person name="Yan M."/>
            <person name="Riley R."/>
            <person name="Champramary S."/>
            <person name="Plett K.L."/>
            <person name="Tsai I.J."/>
            <person name="Slot J."/>
            <person name="Sipos G."/>
            <person name="Plett J."/>
            <person name="Nagy L.G."/>
            <person name="Grigoriev I.V."/>
        </authorList>
    </citation>
    <scope>NUCLEOTIDE SEQUENCE</scope>
    <source>
        <strain evidence="1">CCBAS 213</strain>
    </source>
</reference>
<dbReference type="Proteomes" id="UP001175211">
    <property type="component" value="Unassembled WGS sequence"/>
</dbReference>
<evidence type="ECO:0000313" key="1">
    <source>
        <dbReference type="EMBL" id="KAK0440210.1"/>
    </source>
</evidence>
<comment type="caution">
    <text evidence="1">The sequence shown here is derived from an EMBL/GenBank/DDBJ whole genome shotgun (WGS) entry which is preliminary data.</text>
</comment>
<protein>
    <recommendedName>
        <fullName evidence="3">F-box domain-containing protein</fullName>
    </recommendedName>
</protein>
<evidence type="ECO:0008006" key="3">
    <source>
        <dbReference type="Google" id="ProtNLM"/>
    </source>
</evidence>
<dbReference type="GeneID" id="85358245"/>
<evidence type="ECO:0000313" key="2">
    <source>
        <dbReference type="Proteomes" id="UP001175211"/>
    </source>
</evidence>
<accession>A0AA39MNS4</accession>
<gene>
    <name evidence="1" type="ORF">EV420DRAFT_1582220</name>
</gene>
<name>A0AA39MNS4_ARMTA</name>
<dbReference type="EMBL" id="JAUEPS010000078">
    <property type="protein sequence ID" value="KAK0440210.1"/>
    <property type="molecule type" value="Genomic_DNA"/>
</dbReference>
<proteinExistence type="predicted"/>
<sequence>MVKEFSLPQELIDRFVDEFQDDHLTLAKFLLISRSFRDRARYHIFRVFVLYRFPDSKRKLITQIFTEDISIPPLVKSLHIYPFDPQMNIILPLLQDVNHIHLQTGSKELHRFIKDAQVLSTRASHCTVYGIRPSAPIRRRRTGRMSTSVTAVCTAVCKELGLLIF</sequence>
<dbReference type="RefSeq" id="XP_060323534.1">
    <property type="nucleotide sequence ID" value="XM_060474697.1"/>
</dbReference>